<feature type="signal peptide" evidence="1">
    <location>
        <begin position="1"/>
        <end position="29"/>
    </location>
</feature>
<gene>
    <name evidence="3" type="ORF">HNP98_001275</name>
</gene>
<dbReference type="InterPro" id="IPR026444">
    <property type="entry name" value="Secre_tail"/>
</dbReference>
<sequence length="636" mass="64711">MPQTLLFANVRAWVRRGLLAVAMLPVAMAAAQSIPYTPAGSANVAGTYTDLGAAGAAIATANTDDANSAAQDIGFTFTFNGTAFTQFVLNTNGFVRLGATAPSAVDLYLGEASNNVDPILSNNAADVNILAPFNFDLAAGTAAGGTEYRVATTGTQPNRVCTVQWKNVQDKAATAATQYASFSFQLKVYEGTNAIEFVYGPVVAGTGAAGPRFPVVGIKGSGLSDGQTVLAEKTQSGLPWSAATFRTGYYPIDATGTTILNTHNFRSNVPPDLGRTYRFVATPLALAVYTLGKAAGYTSPLAVQAGVVNYSNTTLTNLPVTLTVSGATTFTNTQTVASLAPGAAALVTFATYPITATSGTNTIAVAVPATTGTPALSQTITQTLSASDLSYLTADPTLGVGVNNAANSVLAVGYRINSAVLTTVTPTFVGAGAAGSTYQVVVYGATSTGQPGAALYTSPVRARPAATSPDAVAIPSIPVSGKFFVGVRTIGTDNIGLGYQDESPLLRPATFYLTLDGTAWTDISSLNSVSSRLAVDVTLGPGTPTATRAALGNGGLVAFPNPASRDFTLSLPAVAGARTAAVALFNSLGQRVQARTLDLAPAGTQARFDVSSLAPGLYVVRVQAGSQAASLSVTLQ</sequence>
<comment type="caution">
    <text evidence="3">The sequence shown here is derived from an EMBL/GenBank/DDBJ whole genome shotgun (WGS) entry which is preliminary data.</text>
</comment>
<feature type="chain" id="PRO_5047151109" description="Secretion system C-terminal sorting domain-containing protein" evidence="1">
    <location>
        <begin position="30"/>
        <end position="636"/>
    </location>
</feature>
<protein>
    <recommendedName>
        <fullName evidence="2">Secretion system C-terminal sorting domain-containing protein</fullName>
    </recommendedName>
</protein>
<keyword evidence="4" id="KW-1185">Reference proteome</keyword>
<keyword evidence="1" id="KW-0732">Signal</keyword>
<dbReference type="NCBIfam" id="TIGR04183">
    <property type="entry name" value="Por_Secre_tail"/>
    <property type="match status" value="1"/>
</dbReference>
<feature type="domain" description="Secretion system C-terminal sorting" evidence="2">
    <location>
        <begin position="559"/>
        <end position="628"/>
    </location>
</feature>
<organism evidence="3 4">
    <name type="scientific">Hymenobacter caeli</name>
    <dbReference type="NCBI Taxonomy" id="2735894"/>
    <lineage>
        <taxon>Bacteria</taxon>
        <taxon>Pseudomonadati</taxon>
        <taxon>Bacteroidota</taxon>
        <taxon>Cytophagia</taxon>
        <taxon>Cytophagales</taxon>
        <taxon>Hymenobacteraceae</taxon>
        <taxon>Hymenobacter</taxon>
    </lineage>
</organism>
<dbReference type="RefSeq" id="WP_173809194.1">
    <property type="nucleotide sequence ID" value="NZ_JABSNP010000004.1"/>
</dbReference>
<dbReference type="Proteomes" id="UP000779507">
    <property type="component" value="Unassembled WGS sequence"/>
</dbReference>
<name>A0ABX2FMS4_9BACT</name>
<evidence type="ECO:0000313" key="4">
    <source>
        <dbReference type="Proteomes" id="UP000779507"/>
    </source>
</evidence>
<reference evidence="3 4" key="1">
    <citation type="submission" date="2020-05" db="EMBL/GenBank/DDBJ databases">
        <title>Genomic Encyclopedia of Type Strains, Phase IV (KMG-V): Genome sequencing to study the core and pangenomes of soil and plant-associated prokaryotes.</title>
        <authorList>
            <person name="Whitman W."/>
        </authorList>
    </citation>
    <scope>NUCLEOTIDE SEQUENCE [LARGE SCALE GENOMIC DNA]</scope>
    <source>
        <strain evidence="3 4">9A</strain>
    </source>
</reference>
<accession>A0ABX2FMS4</accession>
<dbReference type="Pfam" id="PF18962">
    <property type="entry name" value="Por_Secre_tail"/>
    <property type="match status" value="1"/>
</dbReference>
<evidence type="ECO:0000256" key="1">
    <source>
        <dbReference type="SAM" id="SignalP"/>
    </source>
</evidence>
<evidence type="ECO:0000259" key="2">
    <source>
        <dbReference type="Pfam" id="PF18962"/>
    </source>
</evidence>
<evidence type="ECO:0000313" key="3">
    <source>
        <dbReference type="EMBL" id="NRT18458.1"/>
    </source>
</evidence>
<dbReference type="EMBL" id="JABSNP010000004">
    <property type="protein sequence ID" value="NRT18458.1"/>
    <property type="molecule type" value="Genomic_DNA"/>
</dbReference>
<proteinExistence type="predicted"/>